<keyword evidence="4" id="KW-1185">Reference proteome</keyword>
<dbReference type="InterPro" id="IPR038765">
    <property type="entry name" value="Papain-like_cys_pep_sf"/>
</dbReference>
<accession>A0A1K1T157</accession>
<reference evidence="1 3" key="1">
    <citation type="submission" date="2016-11" db="EMBL/GenBank/DDBJ databases">
        <authorList>
            <person name="Jaros S."/>
            <person name="Januszkiewicz K."/>
            <person name="Wedrychowicz H."/>
        </authorList>
    </citation>
    <scope>NUCLEOTIDE SEQUENCE [LARGE SCALE GENOMIC DNA]</scope>
    <source>
        <strain evidence="1 3">DSM 784</strain>
    </source>
</reference>
<evidence type="ECO:0000313" key="2">
    <source>
        <dbReference type="EMBL" id="WQG90403.1"/>
    </source>
</evidence>
<organism evidence="1 3">
    <name type="scientific">Chitinophaga sancti</name>
    <dbReference type="NCBI Taxonomy" id="1004"/>
    <lineage>
        <taxon>Bacteria</taxon>
        <taxon>Pseudomonadati</taxon>
        <taxon>Bacteroidota</taxon>
        <taxon>Chitinophagia</taxon>
        <taxon>Chitinophagales</taxon>
        <taxon>Chitinophagaceae</taxon>
        <taxon>Chitinophaga</taxon>
    </lineage>
</organism>
<dbReference type="STRING" id="1004.SAMN05661012_06576"/>
<dbReference type="Proteomes" id="UP001326715">
    <property type="component" value="Chromosome"/>
</dbReference>
<evidence type="ECO:0000313" key="1">
    <source>
        <dbReference type="EMBL" id="SFW90262.1"/>
    </source>
</evidence>
<dbReference type="InterPro" id="IPR024453">
    <property type="entry name" value="Peptidase_C92"/>
</dbReference>
<dbReference type="RefSeq" id="WP_072366530.1">
    <property type="nucleotide sequence ID" value="NZ_CP139972.1"/>
</dbReference>
<dbReference type="EMBL" id="CP140154">
    <property type="protein sequence ID" value="WQG90403.1"/>
    <property type="molecule type" value="Genomic_DNA"/>
</dbReference>
<protein>
    <submittedName>
        <fullName evidence="1">Permuted papain-like amidase enzyme, YaeF/YiiX, C92 family</fullName>
    </submittedName>
    <submittedName>
        <fullName evidence="2">YiiX/YebB-like N1pC/P60 family cysteine hydrolase</fullName>
    </submittedName>
</protein>
<dbReference type="SUPFAM" id="SSF54001">
    <property type="entry name" value="Cysteine proteinases"/>
    <property type="match status" value="1"/>
</dbReference>
<sequence length="222" mass="24868">MERRKFIKSIGIVSVSLSNIPVICSAQQLPPLSPQNGGRSILPSLLKTGDILLSTTNQLSSRIIRNQTDLPISHASIVYNTNDANNPEIAEAVSSGVRIISYKDVMKDDTLCVAIRKTNLSNQDIKTLQEWLLTKIGSDYDFGGVFEEWLALKAQWMNNLRSIALGNPKKFYCSELVNEAYKGIGINLLKYNGPYPNRNSAPGRFVELTWFNELDYIGHLKY</sequence>
<dbReference type="Proteomes" id="UP000183788">
    <property type="component" value="Unassembled WGS sequence"/>
</dbReference>
<proteinExistence type="predicted"/>
<name>A0A1K1T157_9BACT</name>
<dbReference type="EMBL" id="FPIZ01000047">
    <property type="protein sequence ID" value="SFW90262.1"/>
    <property type="molecule type" value="Genomic_DNA"/>
</dbReference>
<dbReference type="Pfam" id="PF05708">
    <property type="entry name" value="Peptidase_C92"/>
    <property type="match status" value="1"/>
</dbReference>
<evidence type="ECO:0000313" key="4">
    <source>
        <dbReference type="Proteomes" id="UP001326715"/>
    </source>
</evidence>
<reference evidence="2 4" key="2">
    <citation type="submission" date="2023-11" db="EMBL/GenBank/DDBJ databases">
        <title>MicrobeMod: A computational toolkit for identifying prokaryotic methylation and restriction-modification with nanopore sequencing.</title>
        <authorList>
            <person name="Crits-Christoph A."/>
            <person name="Kang S.C."/>
            <person name="Lee H."/>
            <person name="Ostrov N."/>
        </authorList>
    </citation>
    <scope>NUCLEOTIDE SEQUENCE [LARGE SCALE GENOMIC DNA]</scope>
    <source>
        <strain evidence="2 4">ATCC 23090</strain>
    </source>
</reference>
<dbReference type="AlphaFoldDB" id="A0A1K1T157"/>
<gene>
    <name evidence="1" type="ORF">SAMN05661012_06576</name>
    <name evidence="2" type="ORF">SR876_02770</name>
</gene>
<dbReference type="Gene3D" id="3.90.1720.10">
    <property type="entry name" value="endopeptidase domain like (from Nostoc punctiforme)"/>
    <property type="match status" value="1"/>
</dbReference>
<evidence type="ECO:0000313" key="3">
    <source>
        <dbReference type="Proteomes" id="UP000183788"/>
    </source>
</evidence>
<dbReference type="OrthoDB" id="1550427at2"/>